<dbReference type="Proteomes" id="UP000188181">
    <property type="component" value="Chromosome"/>
</dbReference>
<dbReference type="SUPFAM" id="SSF52343">
    <property type="entry name" value="Ferredoxin reductase-like, C-terminal NADP-linked domain"/>
    <property type="match status" value="1"/>
</dbReference>
<reference evidence="15" key="1">
    <citation type="submission" date="2017-02" db="EMBL/GenBank/DDBJ databases">
        <title>Comparative genomics and description of representatives of a novel lineage of planctomycetes thriving in anoxic sediments.</title>
        <authorList>
            <person name="Spring S."/>
            <person name="Bunk B."/>
            <person name="Sproer C."/>
        </authorList>
    </citation>
    <scope>NUCLEOTIDE SEQUENCE [LARGE SCALE GENOMIC DNA]</scope>
    <source>
        <strain evidence="15">SM-Chi-D1</strain>
    </source>
</reference>
<gene>
    <name evidence="14" type="primary">pyrK_2</name>
    <name evidence="14" type="ORF">SMSP2_02369</name>
</gene>
<comment type="similarity">
    <text evidence="1">Belongs to the PyrK family.</text>
</comment>
<keyword evidence="15" id="KW-1185">Reference proteome</keyword>
<dbReference type="Pfam" id="PF00175">
    <property type="entry name" value="NAD_binding_1"/>
    <property type="match status" value="1"/>
</dbReference>
<dbReference type="PIRSF" id="PIRSF006816">
    <property type="entry name" value="Cyc3_hyd_g"/>
    <property type="match status" value="1"/>
</dbReference>
<keyword evidence="2" id="KW-0813">Transport</keyword>
<dbReference type="InterPro" id="IPR019480">
    <property type="entry name" value="Dihydroorotate_DH_Fe-S-bd"/>
</dbReference>
<dbReference type="InterPro" id="IPR017927">
    <property type="entry name" value="FAD-bd_FR_type"/>
</dbReference>
<dbReference type="GO" id="GO:0006221">
    <property type="term" value="P:pyrimidine nucleotide biosynthetic process"/>
    <property type="evidence" value="ECO:0007669"/>
    <property type="project" value="InterPro"/>
</dbReference>
<comment type="cofactor">
    <cofactor evidence="12">
        <name>[2Fe-2S] cluster</name>
        <dbReference type="ChEBI" id="CHEBI:190135"/>
    </cofactor>
    <text evidence="12">Binds 1 [2Fe-2S] cluster per subunit.</text>
</comment>
<keyword evidence="4 12" id="KW-0001">2Fe-2S</keyword>
<evidence type="ECO:0000313" key="14">
    <source>
        <dbReference type="EMBL" id="AQQ71990.1"/>
    </source>
</evidence>
<dbReference type="InterPro" id="IPR039261">
    <property type="entry name" value="FNR_nucleotide-bd"/>
</dbReference>
<dbReference type="Pfam" id="PF10418">
    <property type="entry name" value="DHODB_Fe-S_bind"/>
    <property type="match status" value="1"/>
</dbReference>
<organism evidence="14 15">
    <name type="scientific">Limihaloglobus sulfuriphilus</name>
    <dbReference type="NCBI Taxonomy" id="1851148"/>
    <lineage>
        <taxon>Bacteria</taxon>
        <taxon>Pseudomonadati</taxon>
        <taxon>Planctomycetota</taxon>
        <taxon>Phycisphaerae</taxon>
        <taxon>Sedimentisphaerales</taxon>
        <taxon>Sedimentisphaeraceae</taxon>
        <taxon>Limihaloglobus</taxon>
    </lineage>
</organism>
<evidence type="ECO:0000256" key="4">
    <source>
        <dbReference type="ARBA" id="ARBA00022714"/>
    </source>
</evidence>
<name>A0A1Q2MH26_9BACT</name>
<comment type="cofactor">
    <cofactor evidence="10">
        <name>[2Fe-2S] cluster</name>
        <dbReference type="ChEBI" id="CHEBI:190135"/>
    </cofactor>
</comment>
<feature type="binding site" evidence="11">
    <location>
        <begin position="81"/>
        <end position="84"/>
    </location>
    <ligand>
        <name>FAD</name>
        <dbReference type="ChEBI" id="CHEBI:57692"/>
    </ligand>
</feature>
<evidence type="ECO:0000256" key="8">
    <source>
        <dbReference type="ARBA" id="ARBA00023004"/>
    </source>
</evidence>
<keyword evidence="5 12" id="KW-0479">Metal-binding</keyword>
<evidence type="ECO:0000256" key="12">
    <source>
        <dbReference type="PIRSR" id="PIRSR006816-2"/>
    </source>
</evidence>
<dbReference type="GO" id="GO:0046872">
    <property type="term" value="F:metal ion binding"/>
    <property type="evidence" value="ECO:0007669"/>
    <property type="project" value="UniProtKB-KW"/>
</dbReference>
<dbReference type="InterPro" id="IPR017938">
    <property type="entry name" value="Riboflavin_synthase-like_b-brl"/>
</dbReference>
<dbReference type="OrthoDB" id="9789468at2"/>
<evidence type="ECO:0000256" key="11">
    <source>
        <dbReference type="PIRSR" id="PIRSR006816-1"/>
    </source>
</evidence>
<comment type="cofactor">
    <cofactor evidence="11">
        <name>FAD</name>
        <dbReference type="ChEBI" id="CHEBI:57692"/>
    </cofactor>
    <text evidence="11">Binds 1 FAD per subunit.</text>
</comment>
<dbReference type="InterPro" id="IPR050353">
    <property type="entry name" value="PyrK_electron_transfer"/>
</dbReference>
<dbReference type="SUPFAM" id="SSF63380">
    <property type="entry name" value="Riboflavin synthase domain-like"/>
    <property type="match status" value="1"/>
</dbReference>
<dbReference type="RefSeq" id="WP_146684226.1">
    <property type="nucleotide sequence ID" value="NZ_CP019646.1"/>
</dbReference>
<dbReference type="PROSITE" id="PS51384">
    <property type="entry name" value="FAD_FR"/>
    <property type="match status" value="1"/>
</dbReference>
<evidence type="ECO:0000256" key="2">
    <source>
        <dbReference type="ARBA" id="ARBA00022448"/>
    </source>
</evidence>
<evidence type="ECO:0000256" key="6">
    <source>
        <dbReference type="ARBA" id="ARBA00022827"/>
    </source>
</evidence>
<dbReference type="GO" id="GO:0016491">
    <property type="term" value="F:oxidoreductase activity"/>
    <property type="evidence" value="ECO:0007669"/>
    <property type="project" value="InterPro"/>
</dbReference>
<dbReference type="InterPro" id="IPR037117">
    <property type="entry name" value="Dihydroorotate_DH_ele_sf"/>
</dbReference>
<proteinExistence type="inferred from homology"/>
<keyword evidence="8 12" id="KW-0408">Iron</keyword>
<protein>
    <submittedName>
        <fullName evidence="14">Dihydroorotate oxidase B, electron transfer subunit</fullName>
    </submittedName>
</protein>
<dbReference type="GO" id="GO:0051537">
    <property type="term" value="F:2 iron, 2 sulfur cluster binding"/>
    <property type="evidence" value="ECO:0007669"/>
    <property type="project" value="UniProtKB-KW"/>
</dbReference>
<feature type="binding site" evidence="12">
    <location>
        <position position="278"/>
    </location>
    <ligand>
        <name>[2Fe-2S] cluster</name>
        <dbReference type="ChEBI" id="CHEBI:190135"/>
    </ligand>
</feature>
<keyword evidence="9 12" id="KW-0411">Iron-sulfur</keyword>
<evidence type="ECO:0000259" key="13">
    <source>
        <dbReference type="PROSITE" id="PS51384"/>
    </source>
</evidence>
<feature type="binding site" evidence="12">
    <location>
        <position position="270"/>
    </location>
    <ligand>
        <name>[2Fe-2S] cluster</name>
        <dbReference type="ChEBI" id="CHEBI:190135"/>
    </ligand>
</feature>
<dbReference type="AlphaFoldDB" id="A0A1Q2MH26"/>
<dbReference type="InterPro" id="IPR001433">
    <property type="entry name" value="OxRdtase_FAD/NAD-bd"/>
</dbReference>
<keyword evidence="6 11" id="KW-0274">FAD</keyword>
<dbReference type="EMBL" id="CP019646">
    <property type="protein sequence ID" value="AQQ71990.1"/>
    <property type="molecule type" value="Genomic_DNA"/>
</dbReference>
<evidence type="ECO:0000256" key="5">
    <source>
        <dbReference type="ARBA" id="ARBA00022723"/>
    </source>
</evidence>
<sequence length="308" mass="33451">MCNDRQNSKGLFDAAVIRSGAVGMRNWRVALELEGEAAAAFAGARPGQFLEIDASGLSLPRRDLIPPELRDAAQRHVILRRPLSFWDVYEMDNGNTCVELLFCLVGPSTLRLATLRKGDIVNICGPLGNGFSMPEGKTHAVVVGGGIGIPPIYHFTSWLGKNRDDVRVTAIVGARRLKDFPLESMQHKKKTAIEFALAGAETLVATNDGSRGFKGFVTGCLEEWLSKTEVKKEDICVFGCGPEPMLAALAKTCRVNGLDCYVSLERLMGCGVGLCQSCAVEKRDKSDGHKYLLCCKDGPVFNSEDIVI</sequence>
<dbReference type="STRING" id="1851148.SMSP2_02369"/>
<evidence type="ECO:0000256" key="9">
    <source>
        <dbReference type="ARBA" id="ARBA00023014"/>
    </source>
</evidence>
<dbReference type="GO" id="GO:0050660">
    <property type="term" value="F:flavin adenine dinucleotide binding"/>
    <property type="evidence" value="ECO:0007669"/>
    <property type="project" value="InterPro"/>
</dbReference>
<keyword evidence="3 11" id="KW-0285">Flavoprotein</keyword>
<dbReference type="Gene3D" id="2.10.240.10">
    <property type="entry name" value="Dihydroorotate dehydrogenase, electron transfer subunit"/>
    <property type="match status" value="1"/>
</dbReference>
<keyword evidence="7" id="KW-0249">Electron transport</keyword>
<dbReference type="PANTHER" id="PTHR43513">
    <property type="entry name" value="DIHYDROOROTATE DEHYDROGENASE B (NAD(+)), ELECTRON TRANSFER SUBUNIT"/>
    <property type="match status" value="1"/>
</dbReference>
<dbReference type="PANTHER" id="PTHR43513:SF3">
    <property type="entry name" value="DIHYDROOROTATE DEHYDROGENASE B (NAD(+)), ELECTRON TRANSFER SUBUNIT-RELATED"/>
    <property type="match status" value="1"/>
</dbReference>
<dbReference type="KEGG" id="pbas:SMSP2_02369"/>
<evidence type="ECO:0000256" key="3">
    <source>
        <dbReference type="ARBA" id="ARBA00022630"/>
    </source>
</evidence>
<dbReference type="InterPro" id="IPR012165">
    <property type="entry name" value="Cyt_c3_hydrogenase_gsu"/>
</dbReference>
<feature type="binding site" evidence="12">
    <location>
        <position position="295"/>
    </location>
    <ligand>
        <name>[2Fe-2S] cluster</name>
        <dbReference type="ChEBI" id="CHEBI:190135"/>
    </ligand>
</feature>
<evidence type="ECO:0000313" key="15">
    <source>
        <dbReference type="Proteomes" id="UP000188181"/>
    </source>
</evidence>
<accession>A0A1Q2MH26</accession>
<dbReference type="Gene3D" id="2.40.30.10">
    <property type="entry name" value="Translation factors"/>
    <property type="match status" value="1"/>
</dbReference>
<feature type="binding site" evidence="12">
    <location>
        <position position="275"/>
    </location>
    <ligand>
        <name>[2Fe-2S] cluster</name>
        <dbReference type="ChEBI" id="CHEBI:190135"/>
    </ligand>
</feature>
<feature type="domain" description="FAD-binding FR-type" evidence="13">
    <location>
        <begin position="9"/>
        <end position="133"/>
    </location>
</feature>
<evidence type="ECO:0000256" key="1">
    <source>
        <dbReference type="ARBA" id="ARBA00006422"/>
    </source>
</evidence>
<evidence type="ECO:0000256" key="10">
    <source>
        <dbReference type="ARBA" id="ARBA00034078"/>
    </source>
</evidence>
<evidence type="ECO:0000256" key="7">
    <source>
        <dbReference type="ARBA" id="ARBA00022982"/>
    </source>
</evidence>
<dbReference type="Gene3D" id="3.40.50.80">
    <property type="entry name" value="Nucleotide-binding domain of ferredoxin-NADP reductase (FNR) module"/>
    <property type="match status" value="1"/>
</dbReference>